<dbReference type="PANTHER" id="PTHR11730">
    <property type="entry name" value="AMMONIUM TRANSPORTER"/>
    <property type="match status" value="1"/>
</dbReference>
<dbReference type="PANTHER" id="PTHR11730:SF6">
    <property type="entry name" value="AMMONIUM TRANSPORTER"/>
    <property type="match status" value="1"/>
</dbReference>
<protein>
    <recommendedName>
        <fullName evidence="9">Ammonium transporter AmtB-like domain-containing protein</fullName>
    </recommendedName>
</protein>
<dbReference type="Gene3D" id="1.10.3430.10">
    <property type="entry name" value="Ammonium transporter AmtB like domains"/>
    <property type="match status" value="1"/>
</dbReference>
<evidence type="ECO:0000256" key="3">
    <source>
        <dbReference type="ARBA" id="ARBA00022448"/>
    </source>
</evidence>
<organism evidence="10">
    <name type="scientific">Zooxanthella nutricula</name>
    <dbReference type="NCBI Taxonomy" id="1333877"/>
    <lineage>
        <taxon>Eukaryota</taxon>
        <taxon>Sar</taxon>
        <taxon>Alveolata</taxon>
        <taxon>Dinophyceae</taxon>
        <taxon>Peridiniales</taxon>
        <taxon>Peridiniales incertae sedis</taxon>
        <taxon>Zooxanthella</taxon>
    </lineage>
</organism>
<dbReference type="EMBL" id="HBGW01054047">
    <property type="protein sequence ID" value="CAD9590200.1"/>
    <property type="molecule type" value="Transcribed_RNA"/>
</dbReference>
<dbReference type="AlphaFoldDB" id="A0A7S2KY21"/>
<dbReference type="GO" id="GO:0016020">
    <property type="term" value="C:membrane"/>
    <property type="evidence" value="ECO:0007669"/>
    <property type="project" value="UniProtKB-SubCell"/>
</dbReference>
<dbReference type="GO" id="GO:0097272">
    <property type="term" value="P:ammonium homeostasis"/>
    <property type="evidence" value="ECO:0007669"/>
    <property type="project" value="TreeGrafter"/>
</dbReference>
<evidence type="ECO:0000259" key="9">
    <source>
        <dbReference type="Pfam" id="PF00909"/>
    </source>
</evidence>
<keyword evidence="6 8" id="KW-0472">Membrane</keyword>
<feature type="transmembrane region" description="Helical" evidence="8">
    <location>
        <begin position="65"/>
        <end position="86"/>
    </location>
</feature>
<comment type="subcellular location">
    <subcellularLocation>
        <location evidence="1">Membrane</location>
        <topology evidence="1">Multi-pass membrane protein</topology>
    </subcellularLocation>
</comment>
<keyword evidence="5 8" id="KW-1133">Transmembrane helix</keyword>
<keyword evidence="4 8" id="KW-0812">Transmembrane</keyword>
<dbReference type="Pfam" id="PF00909">
    <property type="entry name" value="Ammonium_transp"/>
    <property type="match status" value="1"/>
</dbReference>
<evidence type="ECO:0000256" key="2">
    <source>
        <dbReference type="ARBA" id="ARBA00005887"/>
    </source>
</evidence>
<evidence type="ECO:0000256" key="7">
    <source>
        <dbReference type="ARBA" id="ARBA00023177"/>
    </source>
</evidence>
<evidence type="ECO:0000313" key="10">
    <source>
        <dbReference type="EMBL" id="CAD9590200.1"/>
    </source>
</evidence>
<reference evidence="10" key="1">
    <citation type="submission" date="2021-01" db="EMBL/GenBank/DDBJ databases">
        <authorList>
            <person name="Corre E."/>
            <person name="Pelletier E."/>
            <person name="Niang G."/>
            <person name="Scheremetjew M."/>
            <person name="Finn R."/>
            <person name="Kale V."/>
            <person name="Holt S."/>
            <person name="Cochrane G."/>
            <person name="Meng A."/>
            <person name="Brown T."/>
            <person name="Cohen L."/>
        </authorList>
    </citation>
    <scope>NUCLEOTIDE SEQUENCE</scope>
    <source>
        <strain evidence="10">RCC3387</strain>
    </source>
</reference>
<accession>A0A7S2KY21</accession>
<evidence type="ECO:0000256" key="8">
    <source>
        <dbReference type="SAM" id="Phobius"/>
    </source>
</evidence>
<feature type="domain" description="Ammonium transporter AmtB-like" evidence="9">
    <location>
        <begin position="11"/>
        <end position="186"/>
    </location>
</feature>
<feature type="transmembrane region" description="Helical" evidence="8">
    <location>
        <begin position="98"/>
        <end position="115"/>
    </location>
</feature>
<dbReference type="PROSITE" id="PS51257">
    <property type="entry name" value="PROKAR_LIPOPROTEIN"/>
    <property type="match status" value="1"/>
</dbReference>
<feature type="transmembrane region" description="Helical" evidence="8">
    <location>
        <begin position="13"/>
        <end position="35"/>
    </location>
</feature>
<dbReference type="InterPro" id="IPR029020">
    <property type="entry name" value="Ammonium/urea_transptr"/>
</dbReference>
<feature type="transmembrane region" description="Helical" evidence="8">
    <location>
        <begin position="157"/>
        <end position="175"/>
    </location>
</feature>
<evidence type="ECO:0000256" key="1">
    <source>
        <dbReference type="ARBA" id="ARBA00004141"/>
    </source>
</evidence>
<name>A0A7S2KY21_9DINO</name>
<proteinExistence type="inferred from homology"/>
<dbReference type="GO" id="GO:0008519">
    <property type="term" value="F:ammonium channel activity"/>
    <property type="evidence" value="ECO:0007669"/>
    <property type="project" value="InterPro"/>
</dbReference>
<comment type="similarity">
    <text evidence="2">Belongs to the ammonia transporter channel (TC 1.A.11.2) family.</text>
</comment>
<keyword evidence="7" id="KW-0924">Ammonia transport</keyword>
<dbReference type="InterPro" id="IPR024041">
    <property type="entry name" value="NH4_transpt_AmtB-like_dom"/>
</dbReference>
<keyword evidence="3" id="KW-0813">Transport</keyword>
<gene>
    <name evidence="10" type="ORF">BRAN1462_LOCUS34291</name>
</gene>
<evidence type="ECO:0000256" key="4">
    <source>
        <dbReference type="ARBA" id="ARBA00022692"/>
    </source>
</evidence>
<evidence type="ECO:0000256" key="6">
    <source>
        <dbReference type="ARBA" id="ARBA00023136"/>
    </source>
</evidence>
<sequence length="250" mass="25417">MEDAKHGFTAGQVAANTTLAAACGGAAMMVLRGLICRSGEDVGAACNGVLAGLVAISAGCANVSTYSACGIGAAAGVLCCLASMLVRHLKVDDPSDAFAVHGVGGFWGLAAAVLFDWGEGFHTFYGPAIFNCITVGTGDGCNPEAWTQAMAANLAEAAFVLLFSMVVALAAVLPLRCIRALRVEAELGRLAEACTDHWISDLEGHVVMEAADGTSRTARGPLGGLAQASMEAEEKALAMGSRPASTLHMI</sequence>
<dbReference type="SUPFAM" id="SSF111352">
    <property type="entry name" value="Ammonium transporter"/>
    <property type="match status" value="1"/>
</dbReference>
<evidence type="ECO:0000256" key="5">
    <source>
        <dbReference type="ARBA" id="ARBA00022989"/>
    </source>
</evidence>